<keyword evidence="2" id="KW-1185">Reference proteome</keyword>
<reference evidence="1" key="1">
    <citation type="journal article" date="2023" name="Mol. Plant Microbe Interact.">
        <title>Elucidating the Obligate Nature and Biological Capacity of an Invasive Fungal Corn Pathogen.</title>
        <authorList>
            <person name="MacCready J.S."/>
            <person name="Roggenkamp E.M."/>
            <person name="Gdanetz K."/>
            <person name="Chilvers M.I."/>
        </authorList>
    </citation>
    <scope>NUCLEOTIDE SEQUENCE</scope>
    <source>
        <strain evidence="1">PM02</strain>
    </source>
</reference>
<name>A0AAD9I7A0_9PEZI</name>
<evidence type="ECO:0000313" key="1">
    <source>
        <dbReference type="EMBL" id="KAK2071840.1"/>
    </source>
</evidence>
<dbReference type="Proteomes" id="UP001217918">
    <property type="component" value="Unassembled WGS sequence"/>
</dbReference>
<gene>
    <name evidence="1" type="ORF">P8C59_006230</name>
</gene>
<dbReference type="AlphaFoldDB" id="A0AAD9I7A0"/>
<comment type="caution">
    <text evidence="1">The sequence shown here is derived from an EMBL/GenBank/DDBJ whole genome shotgun (WGS) entry which is preliminary data.</text>
</comment>
<accession>A0AAD9I7A0</accession>
<protein>
    <submittedName>
        <fullName evidence="1">Uncharacterized protein</fullName>
    </submittedName>
</protein>
<dbReference type="EMBL" id="JAQQPM010000005">
    <property type="protein sequence ID" value="KAK2071840.1"/>
    <property type="molecule type" value="Genomic_DNA"/>
</dbReference>
<sequence length="202" mass="22817">MATSTDSAAAFQSLLPPAQLSSKAFDHNFLFRAQCLAMDYELDGPFGSDKVFTMQALRMQPGALDDAVATWRHKLIEECNPETFVAIFGLPRNMIHEKPGEESMHSSFRDYDDMRHQYRRLSFNPAIICAEKRANVKPNTQARHPGFTLPDRSPLRQAWSPDSMEIPAAHENCLPGSTADEFDARYTKPHTRAFFTAVKHSL</sequence>
<evidence type="ECO:0000313" key="2">
    <source>
        <dbReference type="Proteomes" id="UP001217918"/>
    </source>
</evidence>
<organism evidence="1 2">
    <name type="scientific">Phyllachora maydis</name>
    <dbReference type="NCBI Taxonomy" id="1825666"/>
    <lineage>
        <taxon>Eukaryota</taxon>
        <taxon>Fungi</taxon>
        <taxon>Dikarya</taxon>
        <taxon>Ascomycota</taxon>
        <taxon>Pezizomycotina</taxon>
        <taxon>Sordariomycetes</taxon>
        <taxon>Sordariomycetidae</taxon>
        <taxon>Phyllachorales</taxon>
        <taxon>Phyllachoraceae</taxon>
        <taxon>Phyllachora</taxon>
    </lineage>
</organism>
<proteinExistence type="predicted"/>